<evidence type="ECO:0000313" key="1">
    <source>
        <dbReference type="EMBL" id="BCJ69890.1"/>
    </source>
</evidence>
<reference evidence="1" key="1">
    <citation type="submission" date="2020-08" db="EMBL/GenBank/DDBJ databases">
        <title>Whole genome shotgun sequence of Polymorphospora rubra NBRC 101157.</title>
        <authorList>
            <person name="Komaki H."/>
            <person name="Tamura T."/>
        </authorList>
    </citation>
    <scope>NUCLEOTIDE SEQUENCE</scope>
    <source>
        <strain evidence="1">NBRC 101157</strain>
    </source>
</reference>
<organism evidence="1 2">
    <name type="scientific">Polymorphospora rubra</name>
    <dbReference type="NCBI Taxonomy" id="338584"/>
    <lineage>
        <taxon>Bacteria</taxon>
        <taxon>Bacillati</taxon>
        <taxon>Actinomycetota</taxon>
        <taxon>Actinomycetes</taxon>
        <taxon>Micromonosporales</taxon>
        <taxon>Micromonosporaceae</taxon>
        <taxon>Polymorphospora</taxon>
    </lineage>
</organism>
<dbReference type="Proteomes" id="UP000680866">
    <property type="component" value="Chromosome"/>
</dbReference>
<evidence type="ECO:0000313" key="2">
    <source>
        <dbReference type="Proteomes" id="UP000680866"/>
    </source>
</evidence>
<protein>
    <submittedName>
        <fullName evidence="1">Uncharacterized protein</fullName>
    </submittedName>
</protein>
<gene>
    <name evidence="1" type="ORF">Prubr_69110</name>
</gene>
<keyword evidence="2" id="KW-1185">Reference proteome</keyword>
<dbReference type="AlphaFoldDB" id="A0A810N9Z3"/>
<dbReference type="KEGG" id="pry:Prubr_69110"/>
<accession>A0A810N9Z3</accession>
<dbReference type="RefSeq" id="WP_212819458.1">
    <property type="nucleotide sequence ID" value="NZ_AP023359.1"/>
</dbReference>
<name>A0A810N9Z3_9ACTN</name>
<sequence length="115" mass="13098">MGVVTGQQPGGAVHAARPGRAARVIGDLAELRGPVRGAVELPVRLFWAPDRTFDLDDPVELRWMYENVLREAIRGDELRRWLDGNTLVRLWPTLNLPRGVRRAWESRHAQLRRAT</sequence>
<proteinExistence type="predicted"/>
<dbReference type="EMBL" id="AP023359">
    <property type="protein sequence ID" value="BCJ69890.1"/>
    <property type="molecule type" value="Genomic_DNA"/>
</dbReference>